<evidence type="ECO:0000313" key="1">
    <source>
        <dbReference type="EnsemblPlants" id="Solyc06g019172.1.1.1"/>
    </source>
</evidence>
<proteinExistence type="predicted"/>
<sequence length="129" mass="14453">MTRTNISYAVQTLSQFMHDPKQSHLEGELHVVRYLKENPGLGILLSSDKDDSLNAFCDFDWASCAVTRKSITGYCVKLGKSLVSWKSKKQETMSMSTTEAEYRSMASAVAEIILLVGLLKEMNMEVKIP</sequence>
<dbReference type="Proteomes" id="UP000004994">
    <property type="component" value="Chromosome 6"/>
</dbReference>
<dbReference type="OMA" id="ISHKESM"/>
<organism evidence="1">
    <name type="scientific">Solanum lycopersicum</name>
    <name type="common">Tomato</name>
    <name type="synonym">Lycopersicon esculentum</name>
    <dbReference type="NCBI Taxonomy" id="4081"/>
    <lineage>
        <taxon>Eukaryota</taxon>
        <taxon>Viridiplantae</taxon>
        <taxon>Streptophyta</taxon>
        <taxon>Embryophyta</taxon>
        <taxon>Tracheophyta</taxon>
        <taxon>Spermatophyta</taxon>
        <taxon>Magnoliopsida</taxon>
        <taxon>eudicotyledons</taxon>
        <taxon>Gunneridae</taxon>
        <taxon>Pentapetalae</taxon>
        <taxon>asterids</taxon>
        <taxon>lamiids</taxon>
        <taxon>Solanales</taxon>
        <taxon>Solanaceae</taxon>
        <taxon>Solanoideae</taxon>
        <taxon>Solaneae</taxon>
        <taxon>Solanum</taxon>
        <taxon>Solanum subgen. Lycopersicon</taxon>
    </lineage>
</organism>
<dbReference type="EnsemblPlants" id="Solyc06g019172.1.1">
    <property type="protein sequence ID" value="Solyc06g019172.1.1.1"/>
    <property type="gene ID" value="Solyc06g019172.1"/>
</dbReference>
<reference evidence="1" key="1">
    <citation type="journal article" date="2012" name="Nature">
        <title>The tomato genome sequence provides insights into fleshy fruit evolution.</title>
        <authorList>
            <consortium name="Tomato Genome Consortium"/>
        </authorList>
    </citation>
    <scope>NUCLEOTIDE SEQUENCE [LARGE SCALE GENOMIC DNA]</scope>
    <source>
        <strain evidence="1">cv. Heinz 1706</strain>
    </source>
</reference>
<dbReference type="AlphaFoldDB" id="A0A3Q7GPN1"/>
<keyword evidence="2" id="KW-1185">Reference proteome</keyword>
<protein>
    <recommendedName>
        <fullName evidence="3">Reverse transcriptase Ty1/copia-type domain-containing protein</fullName>
    </recommendedName>
</protein>
<reference evidence="1" key="2">
    <citation type="submission" date="2019-01" db="UniProtKB">
        <authorList>
            <consortium name="EnsemblPlants"/>
        </authorList>
    </citation>
    <scope>IDENTIFICATION</scope>
    <source>
        <strain evidence="1">cv. Heinz 1706</strain>
    </source>
</reference>
<dbReference type="STRING" id="4081.A0A3Q7GPN1"/>
<dbReference type="InParanoid" id="A0A3Q7GPN1"/>
<dbReference type="PANTHER" id="PTHR11439:SF456">
    <property type="entry name" value="REVERSE TRANSCRIPTASE TY1_COPIA-TYPE DOMAIN-CONTAINING PROTEIN"/>
    <property type="match status" value="1"/>
</dbReference>
<dbReference type="Gramene" id="Solyc06g019172.1.1">
    <property type="protein sequence ID" value="Solyc06g019172.1.1.1"/>
    <property type="gene ID" value="Solyc06g019172.1"/>
</dbReference>
<evidence type="ECO:0008006" key="3">
    <source>
        <dbReference type="Google" id="ProtNLM"/>
    </source>
</evidence>
<dbReference type="PANTHER" id="PTHR11439">
    <property type="entry name" value="GAG-POL-RELATED RETROTRANSPOSON"/>
    <property type="match status" value="1"/>
</dbReference>
<name>A0A3Q7GPN1_SOLLC</name>
<accession>A0A3Q7GPN1</accession>
<evidence type="ECO:0000313" key="2">
    <source>
        <dbReference type="Proteomes" id="UP000004994"/>
    </source>
</evidence>
<dbReference type="CDD" id="cd09272">
    <property type="entry name" value="RNase_HI_RT_Ty1"/>
    <property type="match status" value="1"/>
</dbReference>